<proteinExistence type="predicted"/>
<feature type="transmembrane region" description="Helical" evidence="1">
    <location>
        <begin position="6"/>
        <end position="30"/>
    </location>
</feature>
<reference evidence="3" key="1">
    <citation type="submission" date="2016-10" db="EMBL/GenBank/DDBJ databases">
        <authorList>
            <person name="Varghese N."/>
            <person name="Submissions S."/>
        </authorList>
    </citation>
    <scope>NUCLEOTIDE SEQUENCE [LARGE SCALE GENOMIC DNA]</scope>
    <source>
        <strain evidence="3">DSM 25927</strain>
    </source>
</reference>
<dbReference type="EMBL" id="FOFS01000018">
    <property type="protein sequence ID" value="SER16887.1"/>
    <property type="molecule type" value="Genomic_DNA"/>
</dbReference>
<sequence length="118" mass="12744">MTPKSFALVVATIGLAFAAAFVWIVIPPLLQHPDILGAFAAGFVNPYSSGYALDAICCWLVLAAWVAYEAKAEGIRHGWIALVLGLAPGVATGFAFYLLLRMRRRGTTRGHRRQAEDA</sequence>
<dbReference type="InterPro" id="IPR021362">
    <property type="entry name" value="DUF2834"/>
</dbReference>
<gene>
    <name evidence="2" type="ORF">SAMN04488038_11812</name>
</gene>
<protein>
    <recommendedName>
        <fullName evidence="4">DUF2834 domain-containing protein</fullName>
    </recommendedName>
</protein>
<keyword evidence="1" id="KW-0812">Transmembrane</keyword>
<name>A0A1H9M0A5_9GAMM</name>
<keyword evidence="1" id="KW-0472">Membrane</keyword>
<evidence type="ECO:0000313" key="2">
    <source>
        <dbReference type="EMBL" id="SER16887.1"/>
    </source>
</evidence>
<dbReference type="Proteomes" id="UP000199233">
    <property type="component" value="Unassembled WGS sequence"/>
</dbReference>
<organism evidence="2 3">
    <name type="scientific">Solimonas aquatica</name>
    <dbReference type="NCBI Taxonomy" id="489703"/>
    <lineage>
        <taxon>Bacteria</taxon>
        <taxon>Pseudomonadati</taxon>
        <taxon>Pseudomonadota</taxon>
        <taxon>Gammaproteobacteria</taxon>
        <taxon>Nevskiales</taxon>
        <taxon>Nevskiaceae</taxon>
        <taxon>Solimonas</taxon>
    </lineage>
</organism>
<dbReference type="Pfam" id="PF11196">
    <property type="entry name" value="DUF2834"/>
    <property type="match status" value="1"/>
</dbReference>
<evidence type="ECO:0000256" key="1">
    <source>
        <dbReference type="SAM" id="Phobius"/>
    </source>
</evidence>
<dbReference type="OrthoDB" id="7062863at2"/>
<dbReference type="AlphaFoldDB" id="A0A1H9M0A5"/>
<evidence type="ECO:0000313" key="3">
    <source>
        <dbReference type="Proteomes" id="UP000199233"/>
    </source>
</evidence>
<evidence type="ECO:0008006" key="4">
    <source>
        <dbReference type="Google" id="ProtNLM"/>
    </source>
</evidence>
<feature type="transmembrane region" description="Helical" evidence="1">
    <location>
        <begin position="80"/>
        <end position="100"/>
    </location>
</feature>
<keyword evidence="1" id="KW-1133">Transmembrane helix</keyword>
<accession>A0A1H9M0A5</accession>
<keyword evidence="3" id="KW-1185">Reference proteome</keyword>